<sequence length="114" mass="13381">MYARRREWQERRWHVLLARRQNMAPPKKAKNGHRAIGLISCGAIMFAISMFCCAKGKQESLLCKLSMHNLKKMVFISHAIHNLISTDDIRIELSAFAREFQCNVNNFFYQHDLK</sequence>
<protein>
    <submittedName>
        <fullName evidence="1">Uncharacterized protein</fullName>
    </submittedName>
</protein>
<accession>A0A0A9D9S6</accession>
<dbReference type="EMBL" id="GBRH01212546">
    <property type="protein sequence ID" value="JAD85349.1"/>
    <property type="molecule type" value="Transcribed_RNA"/>
</dbReference>
<organism evidence="1">
    <name type="scientific">Arundo donax</name>
    <name type="common">Giant reed</name>
    <name type="synonym">Donax arundinaceus</name>
    <dbReference type="NCBI Taxonomy" id="35708"/>
    <lineage>
        <taxon>Eukaryota</taxon>
        <taxon>Viridiplantae</taxon>
        <taxon>Streptophyta</taxon>
        <taxon>Embryophyta</taxon>
        <taxon>Tracheophyta</taxon>
        <taxon>Spermatophyta</taxon>
        <taxon>Magnoliopsida</taxon>
        <taxon>Liliopsida</taxon>
        <taxon>Poales</taxon>
        <taxon>Poaceae</taxon>
        <taxon>PACMAD clade</taxon>
        <taxon>Arundinoideae</taxon>
        <taxon>Arundineae</taxon>
        <taxon>Arundo</taxon>
    </lineage>
</organism>
<name>A0A0A9D9S6_ARUDO</name>
<reference evidence="1" key="2">
    <citation type="journal article" date="2015" name="Data Brief">
        <title>Shoot transcriptome of the giant reed, Arundo donax.</title>
        <authorList>
            <person name="Barrero R.A."/>
            <person name="Guerrero F.D."/>
            <person name="Moolhuijzen P."/>
            <person name="Goolsby J.A."/>
            <person name="Tidwell J."/>
            <person name="Bellgard S.E."/>
            <person name="Bellgard M.I."/>
        </authorList>
    </citation>
    <scope>NUCLEOTIDE SEQUENCE</scope>
    <source>
        <tissue evidence="1">Shoot tissue taken approximately 20 cm above the soil surface</tissue>
    </source>
</reference>
<dbReference type="AlphaFoldDB" id="A0A0A9D9S6"/>
<reference evidence="1" key="1">
    <citation type="submission" date="2014-09" db="EMBL/GenBank/DDBJ databases">
        <authorList>
            <person name="Magalhaes I.L.F."/>
            <person name="Oliveira U."/>
            <person name="Santos F.R."/>
            <person name="Vidigal T.H.D.A."/>
            <person name="Brescovit A.D."/>
            <person name="Santos A.J."/>
        </authorList>
    </citation>
    <scope>NUCLEOTIDE SEQUENCE</scope>
    <source>
        <tissue evidence="1">Shoot tissue taken approximately 20 cm above the soil surface</tissue>
    </source>
</reference>
<evidence type="ECO:0000313" key="1">
    <source>
        <dbReference type="EMBL" id="JAD85349.1"/>
    </source>
</evidence>
<proteinExistence type="predicted"/>